<dbReference type="Proteomes" id="UP000033072">
    <property type="component" value="Chromosome"/>
</dbReference>
<proteinExistence type="predicted"/>
<dbReference type="PATRIC" id="fig|1434111.4.peg.2101"/>
<name>A0A0E3S6H0_9EURY</name>
<sequence length="103" mass="11906">MPYFFEIVNHDAGSHEVTVEILDANNRPILKETYTPGPDEKVSEKKPFSLRNSIEVKKYTFRITLDNGTVEKEVPVSLHHWSTVFIHVYQESESPIMIDMITV</sequence>
<dbReference type="EMBL" id="CP009515">
    <property type="protein sequence ID" value="AKB74872.1"/>
    <property type="molecule type" value="Genomic_DNA"/>
</dbReference>
<dbReference type="HOGENOM" id="CLU_134206_2_0_2"/>
<keyword evidence="2" id="KW-1185">Reference proteome</keyword>
<reference evidence="1 2" key="1">
    <citation type="submission" date="2014-07" db="EMBL/GenBank/DDBJ databases">
        <title>Methanogenic archaea and the global carbon cycle.</title>
        <authorList>
            <person name="Henriksen J.R."/>
            <person name="Luke J."/>
            <person name="Reinhart S."/>
            <person name="Benedict M.N."/>
            <person name="Youngblut N.D."/>
            <person name="Metcalf M.E."/>
            <person name="Whitaker R.J."/>
            <person name="Metcalf W.W."/>
        </authorList>
    </citation>
    <scope>NUCLEOTIDE SEQUENCE [LARGE SCALE GENOMIC DNA]</scope>
    <source>
        <strain evidence="1 2">Z-7289</strain>
    </source>
</reference>
<gene>
    <name evidence="1" type="ORF">MSLAZ_1611</name>
</gene>
<organism evidence="1 2">
    <name type="scientific">Methanosarcina lacustris Z-7289</name>
    <dbReference type="NCBI Taxonomy" id="1434111"/>
    <lineage>
        <taxon>Archaea</taxon>
        <taxon>Methanobacteriati</taxon>
        <taxon>Methanobacteriota</taxon>
        <taxon>Stenosarchaea group</taxon>
        <taxon>Methanomicrobia</taxon>
        <taxon>Methanosarcinales</taxon>
        <taxon>Methanosarcinaceae</taxon>
        <taxon>Methanosarcina</taxon>
    </lineage>
</organism>
<evidence type="ECO:0000313" key="1">
    <source>
        <dbReference type="EMBL" id="AKB74872.1"/>
    </source>
</evidence>
<dbReference type="AlphaFoldDB" id="A0A0E3S6H0"/>
<evidence type="ECO:0000313" key="2">
    <source>
        <dbReference type="Proteomes" id="UP000033072"/>
    </source>
</evidence>
<accession>A0A0E3S6H0</accession>
<protein>
    <submittedName>
        <fullName evidence="1">Uncharacterized protein</fullName>
    </submittedName>
</protein>
<dbReference type="KEGG" id="mls:MSLAZ_1611"/>